<protein>
    <submittedName>
        <fullName evidence="2">Uncharacterized protein</fullName>
    </submittedName>
</protein>
<proteinExistence type="predicted"/>
<feature type="region of interest" description="Disordered" evidence="1">
    <location>
        <begin position="1"/>
        <end position="109"/>
    </location>
</feature>
<comment type="caution">
    <text evidence="2">The sequence shown here is derived from an EMBL/GenBank/DDBJ whole genome shotgun (WGS) entry which is preliminary data.</text>
</comment>
<sequence length="171" mass="18206">MATEEEQAVEEGQGADELNGLDELDQKQRGRSRTRPPAPAHKKAPAAPQGEKRGEAQDEKRAPAATSSAGRGVATVPAAAPPAPGYVPSQVSVNGSQGWEAGPGRPENLPTAVEVLNQRSVRRESLDASVAADLRLKKRLKRFALDNDVDHLPMGDIVTVALDDWLTSRGF</sequence>
<dbReference type="Proteomes" id="UP001250181">
    <property type="component" value="Unassembled WGS sequence"/>
</dbReference>
<keyword evidence="3" id="KW-1185">Reference proteome</keyword>
<organism evidence="2 3">
    <name type="scientific">Streptomyces tamarix</name>
    <dbReference type="NCBI Taxonomy" id="3078565"/>
    <lineage>
        <taxon>Bacteria</taxon>
        <taxon>Bacillati</taxon>
        <taxon>Actinomycetota</taxon>
        <taxon>Actinomycetes</taxon>
        <taxon>Kitasatosporales</taxon>
        <taxon>Streptomycetaceae</taxon>
        <taxon>Streptomyces</taxon>
    </lineage>
</organism>
<dbReference type="EMBL" id="JAWCTQ010000044">
    <property type="protein sequence ID" value="MDT9685577.1"/>
    <property type="molecule type" value="Genomic_DNA"/>
</dbReference>
<name>A0ABU3QSA9_9ACTN</name>
<evidence type="ECO:0000313" key="2">
    <source>
        <dbReference type="EMBL" id="MDT9685577.1"/>
    </source>
</evidence>
<reference evidence="2 3" key="1">
    <citation type="submission" date="2023-09" db="EMBL/GenBank/DDBJ databases">
        <title>Streptomyces sp. nov.: A antagonism against Alternaria gaisen Producing Streptochlin, Isolated from Tamarix root soil.</title>
        <authorList>
            <person name="Chen Y."/>
        </authorList>
    </citation>
    <scope>NUCLEOTIDE SEQUENCE [LARGE SCALE GENOMIC DNA]</scope>
    <source>
        <strain evidence="2 3">TRM76323</strain>
    </source>
</reference>
<feature type="compositionally biased region" description="Basic residues" evidence="1">
    <location>
        <begin position="29"/>
        <end position="44"/>
    </location>
</feature>
<dbReference type="RefSeq" id="WP_315880621.1">
    <property type="nucleotide sequence ID" value="NZ_JAWCTQ010000044.1"/>
</dbReference>
<accession>A0ABU3QSA9</accession>
<evidence type="ECO:0000313" key="3">
    <source>
        <dbReference type="Proteomes" id="UP001250181"/>
    </source>
</evidence>
<feature type="compositionally biased region" description="Basic and acidic residues" evidence="1">
    <location>
        <begin position="50"/>
        <end position="62"/>
    </location>
</feature>
<feature type="compositionally biased region" description="Low complexity" evidence="1">
    <location>
        <begin position="69"/>
        <end position="78"/>
    </location>
</feature>
<evidence type="ECO:0000256" key="1">
    <source>
        <dbReference type="SAM" id="MobiDB-lite"/>
    </source>
</evidence>
<gene>
    <name evidence="2" type="ORF">RND61_26450</name>
</gene>